<dbReference type="EMBL" id="MU151088">
    <property type="protein sequence ID" value="KAF9451263.1"/>
    <property type="molecule type" value="Genomic_DNA"/>
</dbReference>
<name>A0A9P5XH25_9AGAR</name>
<comment type="caution">
    <text evidence="1">The sequence shown here is derived from an EMBL/GenBank/DDBJ whole genome shotgun (WGS) entry which is preliminary data.</text>
</comment>
<accession>A0A9P5XH25</accession>
<keyword evidence="2" id="KW-1185">Reference proteome</keyword>
<dbReference type="OrthoDB" id="10261040at2759"/>
<dbReference type="AlphaFoldDB" id="A0A9P5XH25"/>
<organism evidence="1 2">
    <name type="scientific">Macrolepiota fuliginosa MF-IS2</name>
    <dbReference type="NCBI Taxonomy" id="1400762"/>
    <lineage>
        <taxon>Eukaryota</taxon>
        <taxon>Fungi</taxon>
        <taxon>Dikarya</taxon>
        <taxon>Basidiomycota</taxon>
        <taxon>Agaricomycotina</taxon>
        <taxon>Agaricomycetes</taxon>
        <taxon>Agaricomycetidae</taxon>
        <taxon>Agaricales</taxon>
        <taxon>Agaricineae</taxon>
        <taxon>Agaricaceae</taxon>
        <taxon>Macrolepiota</taxon>
    </lineage>
</organism>
<dbReference type="Proteomes" id="UP000807342">
    <property type="component" value="Unassembled WGS sequence"/>
</dbReference>
<sequence length="223" mass="23807">MMALDLINVSDAAQVVNEISTQINPSIKNAVASTVLSLAEIQRAFDSDGSLSIFLPQHLLLLPPKAQAVQAPNERTLRYLGELAVLANVAAESLACSSVLAGQGSESDDTGDVALWLGKGDYGPGNEHNVLRVLELTPWLEQGATVTRVELSSYGSTLPSTLSGSVLSPQVQDLVLKINEMSDKYCFRVNSLSTAPLVFFVLLGRFVTSEWGGLMGIGTWSDQ</sequence>
<reference evidence="1" key="1">
    <citation type="submission" date="2020-11" db="EMBL/GenBank/DDBJ databases">
        <authorList>
            <consortium name="DOE Joint Genome Institute"/>
            <person name="Ahrendt S."/>
            <person name="Riley R."/>
            <person name="Andreopoulos W."/>
            <person name="Labutti K."/>
            <person name="Pangilinan J."/>
            <person name="Ruiz-Duenas F.J."/>
            <person name="Barrasa J.M."/>
            <person name="Sanchez-Garcia M."/>
            <person name="Camarero S."/>
            <person name="Miyauchi S."/>
            <person name="Serrano A."/>
            <person name="Linde D."/>
            <person name="Babiker R."/>
            <person name="Drula E."/>
            <person name="Ayuso-Fernandez I."/>
            <person name="Pacheco R."/>
            <person name="Padilla G."/>
            <person name="Ferreira P."/>
            <person name="Barriuso J."/>
            <person name="Kellner H."/>
            <person name="Castanera R."/>
            <person name="Alfaro M."/>
            <person name="Ramirez L."/>
            <person name="Pisabarro A.G."/>
            <person name="Kuo A."/>
            <person name="Tritt A."/>
            <person name="Lipzen A."/>
            <person name="He G."/>
            <person name="Yan M."/>
            <person name="Ng V."/>
            <person name="Cullen D."/>
            <person name="Martin F."/>
            <person name="Rosso M.-N."/>
            <person name="Henrissat B."/>
            <person name="Hibbett D."/>
            <person name="Martinez A.T."/>
            <person name="Grigoriev I.V."/>
        </authorList>
    </citation>
    <scope>NUCLEOTIDE SEQUENCE</scope>
    <source>
        <strain evidence="1">MF-IS2</strain>
    </source>
</reference>
<evidence type="ECO:0000313" key="2">
    <source>
        <dbReference type="Proteomes" id="UP000807342"/>
    </source>
</evidence>
<proteinExistence type="predicted"/>
<evidence type="ECO:0000313" key="1">
    <source>
        <dbReference type="EMBL" id="KAF9451263.1"/>
    </source>
</evidence>
<protein>
    <submittedName>
        <fullName evidence="1">Uncharacterized protein</fullName>
    </submittedName>
</protein>
<gene>
    <name evidence="1" type="ORF">P691DRAFT_808253</name>
</gene>